<name>A0A7T8QSZ6_CALRO</name>
<protein>
    <submittedName>
        <fullName evidence="2">Uncharacterized protein</fullName>
    </submittedName>
</protein>
<feature type="region of interest" description="Disordered" evidence="1">
    <location>
        <begin position="1"/>
        <end position="59"/>
    </location>
</feature>
<sequence>GRPLLWRSVRPCAQGRSSTSSNSPKLLFTALPSPSRSRRTSRKDSSHRKERLQTDLVQT</sequence>
<gene>
    <name evidence="2" type="ORF">FKW44_006640</name>
</gene>
<dbReference type="Proteomes" id="UP000595437">
    <property type="component" value="Chromosome 4"/>
</dbReference>
<feature type="non-terminal residue" evidence="2">
    <location>
        <position position="59"/>
    </location>
</feature>
<evidence type="ECO:0000313" key="2">
    <source>
        <dbReference type="EMBL" id="QQP53976.1"/>
    </source>
</evidence>
<accession>A0A7T8QSZ6</accession>
<feature type="compositionally biased region" description="Polar residues" evidence="1">
    <location>
        <begin position="15"/>
        <end position="24"/>
    </location>
</feature>
<proteinExistence type="predicted"/>
<reference evidence="3" key="1">
    <citation type="submission" date="2021-01" db="EMBL/GenBank/DDBJ databases">
        <title>Caligus Genome Assembly.</title>
        <authorList>
            <person name="Gallardo-Escarate C."/>
        </authorList>
    </citation>
    <scope>NUCLEOTIDE SEQUENCE [LARGE SCALE GENOMIC DNA]</scope>
</reference>
<evidence type="ECO:0000313" key="3">
    <source>
        <dbReference type="Proteomes" id="UP000595437"/>
    </source>
</evidence>
<feature type="compositionally biased region" description="Basic residues" evidence="1">
    <location>
        <begin position="36"/>
        <end position="50"/>
    </location>
</feature>
<feature type="non-terminal residue" evidence="2">
    <location>
        <position position="1"/>
    </location>
</feature>
<dbReference type="AlphaFoldDB" id="A0A7T8QSZ6"/>
<keyword evidence="3" id="KW-1185">Reference proteome</keyword>
<evidence type="ECO:0000256" key="1">
    <source>
        <dbReference type="SAM" id="MobiDB-lite"/>
    </source>
</evidence>
<dbReference type="EMBL" id="CP045893">
    <property type="protein sequence ID" value="QQP53976.1"/>
    <property type="molecule type" value="Genomic_DNA"/>
</dbReference>
<organism evidence="2 3">
    <name type="scientific">Caligus rogercresseyi</name>
    <name type="common">Sea louse</name>
    <dbReference type="NCBI Taxonomy" id="217165"/>
    <lineage>
        <taxon>Eukaryota</taxon>
        <taxon>Metazoa</taxon>
        <taxon>Ecdysozoa</taxon>
        <taxon>Arthropoda</taxon>
        <taxon>Crustacea</taxon>
        <taxon>Multicrustacea</taxon>
        <taxon>Hexanauplia</taxon>
        <taxon>Copepoda</taxon>
        <taxon>Siphonostomatoida</taxon>
        <taxon>Caligidae</taxon>
        <taxon>Caligus</taxon>
    </lineage>
</organism>